<name>X0WNK5_9ZZZZ</name>
<evidence type="ECO:0000313" key="1">
    <source>
        <dbReference type="EMBL" id="GAG24812.1"/>
    </source>
</evidence>
<accession>X0WNK5</accession>
<dbReference type="AlphaFoldDB" id="X0WNK5"/>
<reference evidence="1" key="1">
    <citation type="journal article" date="2014" name="Front. Microbiol.">
        <title>High frequency of phylogenetically diverse reductive dehalogenase-homologous genes in deep subseafloor sedimentary metagenomes.</title>
        <authorList>
            <person name="Kawai M."/>
            <person name="Futagami T."/>
            <person name="Toyoda A."/>
            <person name="Takaki Y."/>
            <person name="Nishi S."/>
            <person name="Hori S."/>
            <person name="Arai W."/>
            <person name="Tsubouchi T."/>
            <person name="Morono Y."/>
            <person name="Uchiyama I."/>
            <person name="Ito T."/>
            <person name="Fujiyama A."/>
            <person name="Inagaki F."/>
            <person name="Takami H."/>
        </authorList>
    </citation>
    <scope>NUCLEOTIDE SEQUENCE</scope>
    <source>
        <strain evidence="1">Expedition CK06-06</strain>
    </source>
</reference>
<sequence>DAVYECAALAGFEDIHVVPLNVFGDYLPWKRSTLEKWLRFEQRIPWLARWGYYLILTGRKP</sequence>
<dbReference type="EMBL" id="BARS01037306">
    <property type="protein sequence ID" value="GAG24812.1"/>
    <property type="molecule type" value="Genomic_DNA"/>
</dbReference>
<proteinExistence type="predicted"/>
<organism evidence="1">
    <name type="scientific">marine sediment metagenome</name>
    <dbReference type="NCBI Taxonomy" id="412755"/>
    <lineage>
        <taxon>unclassified sequences</taxon>
        <taxon>metagenomes</taxon>
        <taxon>ecological metagenomes</taxon>
    </lineage>
</organism>
<gene>
    <name evidence="1" type="ORF">S01H1_57214</name>
</gene>
<feature type="non-terminal residue" evidence="1">
    <location>
        <position position="1"/>
    </location>
</feature>
<protein>
    <submittedName>
        <fullName evidence="1">Uncharacterized protein</fullName>
    </submittedName>
</protein>
<comment type="caution">
    <text evidence="1">The sequence shown here is derived from an EMBL/GenBank/DDBJ whole genome shotgun (WGS) entry which is preliminary data.</text>
</comment>